<comment type="subcellular location">
    <subcellularLocation>
        <location evidence="3 16">Cytoplasm</location>
    </subcellularLocation>
</comment>
<sequence length="182" mass="20315">MKIHEDVERVLISAEELDAKVSELAEQISRDYAGKTVLVVTLLKGGVMFAVDLMRKLTVPVEIDFMSVSSYGASSKSSGIVTVEKDLDNSIKGKDVLLVEDIIDSGLTLNYVRELLLGREPASLRICTILDKPSRRKTEVKVDYTGFEIPDEFVVGYGLDYAQKHRNLPYVGVLKRSVYENE</sequence>
<keyword evidence="13 16" id="KW-0460">Magnesium</keyword>
<comment type="pathway">
    <text evidence="4 16">Purine metabolism; IMP biosynthesis via salvage pathway; IMP from hypoxanthine: step 1/1.</text>
</comment>
<dbReference type="Proteomes" id="UP000886743">
    <property type="component" value="Unassembled WGS sequence"/>
</dbReference>
<dbReference type="GO" id="GO:0000166">
    <property type="term" value="F:nucleotide binding"/>
    <property type="evidence" value="ECO:0007669"/>
    <property type="project" value="UniProtKB-KW"/>
</dbReference>
<dbReference type="Pfam" id="PF00156">
    <property type="entry name" value="Pribosyltran"/>
    <property type="match status" value="1"/>
</dbReference>
<evidence type="ECO:0000256" key="15">
    <source>
        <dbReference type="ARBA" id="ARBA00049402"/>
    </source>
</evidence>
<evidence type="ECO:0000256" key="16">
    <source>
        <dbReference type="RuleBase" id="RU364099"/>
    </source>
</evidence>
<keyword evidence="12 16" id="KW-0547">Nucleotide-binding</keyword>
<keyword evidence="7 16" id="KW-0963">Cytoplasm</keyword>
<evidence type="ECO:0000259" key="17">
    <source>
        <dbReference type="Pfam" id="PF00156"/>
    </source>
</evidence>
<evidence type="ECO:0000256" key="13">
    <source>
        <dbReference type="ARBA" id="ARBA00022842"/>
    </source>
</evidence>
<dbReference type="NCBIfam" id="TIGR01203">
    <property type="entry name" value="HGPRTase"/>
    <property type="match status" value="1"/>
</dbReference>
<reference evidence="18" key="2">
    <citation type="journal article" date="2021" name="PeerJ">
        <title>Extensive microbial diversity within the chicken gut microbiome revealed by metagenomics and culture.</title>
        <authorList>
            <person name="Gilroy R."/>
            <person name="Ravi A."/>
            <person name="Getino M."/>
            <person name="Pursley I."/>
            <person name="Horton D.L."/>
            <person name="Alikhan N.F."/>
            <person name="Baker D."/>
            <person name="Gharbi K."/>
            <person name="Hall N."/>
            <person name="Watson M."/>
            <person name="Adriaenssens E.M."/>
            <person name="Foster-Nyarko E."/>
            <person name="Jarju S."/>
            <person name="Secka A."/>
            <person name="Antonio M."/>
            <person name="Oren A."/>
            <person name="Chaudhuri R.R."/>
            <person name="La Ragione R."/>
            <person name="Hildebrand F."/>
            <person name="Pallen M.J."/>
        </authorList>
    </citation>
    <scope>NUCLEOTIDE SEQUENCE</scope>
    <source>
        <strain evidence="18">4920</strain>
    </source>
</reference>
<dbReference type="EC" id="2.4.2.8" evidence="16"/>
<evidence type="ECO:0000256" key="14">
    <source>
        <dbReference type="ARBA" id="ARBA00048811"/>
    </source>
</evidence>
<evidence type="ECO:0000256" key="3">
    <source>
        <dbReference type="ARBA" id="ARBA00004496"/>
    </source>
</evidence>
<dbReference type="GO" id="GO:0006166">
    <property type="term" value="P:purine ribonucleoside salvage"/>
    <property type="evidence" value="ECO:0007669"/>
    <property type="project" value="UniProtKB-KW"/>
</dbReference>
<dbReference type="EMBL" id="DVOF01000155">
    <property type="protein sequence ID" value="HIV02987.1"/>
    <property type="molecule type" value="Genomic_DNA"/>
</dbReference>
<dbReference type="Gene3D" id="3.40.50.2020">
    <property type="match status" value="1"/>
</dbReference>
<evidence type="ECO:0000256" key="12">
    <source>
        <dbReference type="ARBA" id="ARBA00022741"/>
    </source>
</evidence>
<dbReference type="PANTHER" id="PTHR43340:SF1">
    <property type="entry name" value="HYPOXANTHINE PHOSPHORIBOSYLTRANSFERASE"/>
    <property type="match status" value="1"/>
</dbReference>
<evidence type="ECO:0000313" key="18">
    <source>
        <dbReference type="EMBL" id="HIV02987.1"/>
    </source>
</evidence>
<dbReference type="PANTHER" id="PTHR43340">
    <property type="entry name" value="HYPOXANTHINE-GUANINE PHOSPHORIBOSYLTRANSFERASE"/>
    <property type="match status" value="1"/>
</dbReference>
<dbReference type="GO" id="GO:0005829">
    <property type="term" value="C:cytosol"/>
    <property type="evidence" value="ECO:0007669"/>
    <property type="project" value="TreeGrafter"/>
</dbReference>
<comment type="function">
    <text evidence="2">Purine salvage pathway enzyme that catalyzes the transfer of the ribosyl-5-phosphate group from 5-phospho-alpha-D-ribose 1-diphosphate (PRPP) to the N9 position of the 6-oxopurines hypoxanthine and guanine to form the corresponding ribonucleotides IMP (inosine 5'-monophosphate) and GMP (guanosine 5'-monophosphate), with the release of PPi.</text>
</comment>
<dbReference type="GO" id="GO:0046100">
    <property type="term" value="P:hypoxanthine metabolic process"/>
    <property type="evidence" value="ECO:0007669"/>
    <property type="project" value="TreeGrafter"/>
</dbReference>
<keyword evidence="11 16" id="KW-0660">Purine salvage</keyword>
<proteinExistence type="inferred from homology"/>
<organism evidence="18 19">
    <name type="scientific">Candidatus Aphodoplasma excrementigallinarum</name>
    <dbReference type="NCBI Taxonomy" id="2840673"/>
    <lineage>
        <taxon>Bacteria</taxon>
        <taxon>Bacillati</taxon>
        <taxon>Bacillota</taxon>
        <taxon>Clostridia</taxon>
        <taxon>Eubacteriales</taxon>
        <taxon>Candidatus Aphodoplasma</taxon>
    </lineage>
</organism>
<dbReference type="GO" id="GO:0052657">
    <property type="term" value="F:guanine phosphoribosyltransferase activity"/>
    <property type="evidence" value="ECO:0007669"/>
    <property type="project" value="UniProtKB-ARBA"/>
</dbReference>
<keyword evidence="10 16" id="KW-0479">Metal-binding</keyword>
<keyword evidence="8 16" id="KW-0328">Glycosyltransferase</keyword>
<evidence type="ECO:0000256" key="5">
    <source>
        <dbReference type="ARBA" id="ARBA00004676"/>
    </source>
</evidence>
<evidence type="ECO:0000256" key="10">
    <source>
        <dbReference type="ARBA" id="ARBA00022723"/>
    </source>
</evidence>
<dbReference type="InterPro" id="IPR050408">
    <property type="entry name" value="HGPRT"/>
</dbReference>
<evidence type="ECO:0000256" key="8">
    <source>
        <dbReference type="ARBA" id="ARBA00022676"/>
    </source>
</evidence>
<comment type="catalytic activity">
    <reaction evidence="14">
        <text>GMP + diphosphate = guanine + 5-phospho-alpha-D-ribose 1-diphosphate</text>
        <dbReference type="Rhea" id="RHEA:25424"/>
        <dbReference type="ChEBI" id="CHEBI:16235"/>
        <dbReference type="ChEBI" id="CHEBI:33019"/>
        <dbReference type="ChEBI" id="CHEBI:58017"/>
        <dbReference type="ChEBI" id="CHEBI:58115"/>
        <dbReference type="EC" id="2.4.2.8"/>
    </reaction>
    <physiologicalReaction direction="right-to-left" evidence="14">
        <dbReference type="Rhea" id="RHEA:25426"/>
    </physiologicalReaction>
</comment>
<comment type="caution">
    <text evidence="18">The sequence shown here is derived from an EMBL/GenBank/DDBJ whole genome shotgun (WGS) entry which is preliminary data.</text>
</comment>
<accession>A0A9D1NH18</accession>
<name>A0A9D1NH18_9FIRM</name>
<dbReference type="GO" id="GO:0004422">
    <property type="term" value="F:hypoxanthine phosphoribosyltransferase activity"/>
    <property type="evidence" value="ECO:0007669"/>
    <property type="project" value="InterPro"/>
</dbReference>
<dbReference type="GO" id="GO:0032263">
    <property type="term" value="P:GMP salvage"/>
    <property type="evidence" value="ECO:0007669"/>
    <property type="project" value="TreeGrafter"/>
</dbReference>
<comment type="pathway">
    <text evidence="5">Purine metabolism; GMP biosynthesis via salvage pathway; GMP from guanine: step 1/1.</text>
</comment>
<evidence type="ECO:0000313" key="19">
    <source>
        <dbReference type="Proteomes" id="UP000886743"/>
    </source>
</evidence>
<feature type="domain" description="Phosphoribosyltransferase" evidence="17">
    <location>
        <begin position="14"/>
        <end position="161"/>
    </location>
</feature>
<dbReference type="InterPro" id="IPR029057">
    <property type="entry name" value="PRTase-like"/>
</dbReference>
<comment type="similarity">
    <text evidence="6 16">Belongs to the purine/pyrimidine phosphoribosyltransferase family.</text>
</comment>
<dbReference type="FunFam" id="3.40.50.2020:FF:000006">
    <property type="entry name" value="Hypoxanthine phosphoribosyltransferase"/>
    <property type="match status" value="1"/>
</dbReference>
<evidence type="ECO:0000256" key="11">
    <source>
        <dbReference type="ARBA" id="ARBA00022726"/>
    </source>
</evidence>
<keyword evidence="9 16" id="KW-0808">Transferase</keyword>
<evidence type="ECO:0000256" key="4">
    <source>
        <dbReference type="ARBA" id="ARBA00004669"/>
    </source>
</evidence>
<evidence type="ECO:0000256" key="6">
    <source>
        <dbReference type="ARBA" id="ARBA00008391"/>
    </source>
</evidence>
<reference evidence="18" key="1">
    <citation type="submission" date="2020-10" db="EMBL/GenBank/DDBJ databases">
        <authorList>
            <person name="Gilroy R."/>
        </authorList>
    </citation>
    <scope>NUCLEOTIDE SEQUENCE</scope>
    <source>
        <strain evidence="18">4920</strain>
    </source>
</reference>
<protein>
    <recommendedName>
        <fullName evidence="16">Hypoxanthine phosphoribosyltransferase</fullName>
        <ecNumber evidence="16">2.4.2.8</ecNumber>
    </recommendedName>
</protein>
<evidence type="ECO:0000256" key="9">
    <source>
        <dbReference type="ARBA" id="ARBA00022679"/>
    </source>
</evidence>
<comment type="catalytic activity">
    <reaction evidence="15">
        <text>IMP + diphosphate = hypoxanthine + 5-phospho-alpha-D-ribose 1-diphosphate</text>
        <dbReference type="Rhea" id="RHEA:17973"/>
        <dbReference type="ChEBI" id="CHEBI:17368"/>
        <dbReference type="ChEBI" id="CHEBI:33019"/>
        <dbReference type="ChEBI" id="CHEBI:58017"/>
        <dbReference type="ChEBI" id="CHEBI:58053"/>
        <dbReference type="EC" id="2.4.2.8"/>
    </reaction>
    <physiologicalReaction direction="right-to-left" evidence="15">
        <dbReference type="Rhea" id="RHEA:17975"/>
    </physiologicalReaction>
</comment>
<dbReference type="SUPFAM" id="SSF53271">
    <property type="entry name" value="PRTase-like"/>
    <property type="match status" value="1"/>
</dbReference>
<dbReference type="InterPro" id="IPR005904">
    <property type="entry name" value="Hxn_phspho_trans"/>
</dbReference>
<dbReference type="AlphaFoldDB" id="A0A9D1NH18"/>
<evidence type="ECO:0000256" key="2">
    <source>
        <dbReference type="ARBA" id="ARBA00002049"/>
    </source>
</evidence>
<evidence type="ECO:0000256" key="7">
    <source>
        <dbReference type="ARBA" id="ARBA00022490"/>
    </source>
</evidence>
<gene>
    <name evidence="18" type="primary">hpt</name>
    <name evidence="18" type="ORF">IAC74_05380</name>
</gene>
<dbReference type="GO" id="GO:0000287">
    <property type="term" value="F:magnesium ion binding"/>
    <property type="evidence" value="ECO:0007669"/>
    <property type="project" value="TreeGrafter"/>
</dbReference>
<dbReference type="GO" id="GO:0006178">
    <property type="term" value="P:guanine salvage"/>
    <property type="evidence" value="ECO:0007669"/>
    <property type="project" value="TreeGrafter"/>
</dbReference>
<dbReference type="CDD" id="cd06223">
    <property type="entry name" value="PRTases_typeI"/>
    <property type="match status" value="1"/>
</dbReference>
<comment type="cofactor">
    <cofactor evidence="1 16">
        <name>Mg(2+)</name>
        <dbReference type="ChEBI" id="CHEBI:18420"/>
    </cofactor>
</comment>
<dbReference type="InterPro" id="IPR000836">
    <property type="entry name" value="PRTase_dom"/>
</dbReference>
<evidence type="ECO:0000256" key="1">
    <source>
        <dbReference type="ARBA" id="ARBA00001946"/>
    </source>
</evidence>
<dbReference type="GO" id="GO:0032264">
    <property type="term" value="P:IMP salvage"/>
    <property type="evidence" value="ECO:0007669"/>
    <property type="project" value="TreeGrafter"/>
</dbReference>